<name>A0ABN4AIT0_EMTOG</name>
<dbReference type="EMBL" id="CP002961">
    <property type="protein sequence ID" value="AFK02009.1"/>
    <property type="molecule type" value="Genomic_DNA"/>
</dbReference>
<feature type="region of interest" description="Disordered" evidence="1">
    <location>
        <begin position="204"/>
        <end position="229"/>
    </location>
</feature>
<dbReference type="InterPro" id="IPR029062">
    <property type="entry name" value="Class_I_gatase-like"/>
</dbReference>
<proteinExistence type="predicted"/>
<dbReference type="InterPro" id="IPR044668">
    <property type="entry name" value="PuuD-like"/>
</dbReference>
<keyword evidence="3" id="KW-1185">Reference proteome</keyword>
<reference evidence="2 3" key="1">
    <citation type="submission" date="2011-07" db="EMBL/GenBank/DDBJ databases">
        <title>The complete genome of chromosome of Emticicia oligotrophica DSM 17448.</title>
        <authorList>
            <consortium name="US DOE Joint Genome Institute (JGI-PGF)"/>
            <person name="Lucas S."/>
            <person name="Han J."/>
            <person name="Lapidus A."/>
            <person name="Bruce D."/>
            <person name="Goodwin L."/>
            <person name="Pitluck S."/>
            <person name="Peters L."/>
            <person name="Kyrpides N."/>
            <person name="Mavromatis K."/>
            <person name="Ivanova N."/>
            <person name="Ovchinnikova G."/>
            <person name="Teshima H."/>
            <person name="Detter J.C."/>
            <person name="Tapia R."/>
            <person name="Han C."/>
            <person name="Land M."/>
            <person name="Hauser L."/>
            <person name="Markowitz V."/>
            <person name="Cheng J.-F."/>
            <person name="Hugenholtz P."/>
            <person name="Woyke T."/>
            <person name="Wu D."/>
            <person name="Tindall B."/>
            <person name="Pomrenke H."/>
            <person name="Brambilla E."/>
            <person name="Klenk H.-P."/>
            <person name="Eisen J.A."/>
        </authorList>
    </citation>
    <scope>NUCLEOTIDE SEQUENCE [LARGE SCALE GENOMIC DNA]</scope>
    <source>
        <strain evidence="2 3">DSM 17448</strain>
    </source>
</reference>
<evidence type="ECO:0000313" key="3">
    <source>
        <dbReference type="Proteomes" id="UP000002875"/>
    </source>
</evidence>
<evidence type="ECO:0000313" key="2">
    <source>
        <dbReference type="EMBL" id="AFK02009.1"/>
    </source>
</evidence>
<dbReference type="PANTHER" id="PTHR43235:SF1">
    <property type="entry name" value="GLUTAMINE AMIDOTRANSFERASE PB2B2.05-RELATED"/>
    <property type="match status" value="1"/>
</dbReference>
<dbReference type="PANTHER" id="PTHR43235">
    <property type="entry name" value="GLUTAMINE AMIDOTRANSFERASE PB2B2.05-RELATED"/>
    <property type="match status" value="1"/>
</dbReference>
<gene>
    <name evidence="2" type="ordered locus">Emtol_0858</name>
</gene>
<evidence type="ECO:0000256" key="1">
    <source>
        <dbReference type="SAM" id="MobiDB-lite"/>
    </source>
</evidence>
<protein>
    <submittedName>
        <fullName evidence="2">Peptidase C26</fullName>
    </submittedName>
</protein>
<accession>A0ABN4AIT0</accession>
<sequence>MKIGITDCGEKHPIYEKWILSQNALVNTSHIEVIKLGYKYNNLHEIEQCDGIILSGGEDVHPRFYNKPEFLSLCNPNFMDERRDEFEWQVCEYIFKNHVPVLGICRGLQLVNVFLGGTLIPDLPTAGKENHSKYFEGKDRYHNIEILHDSELSKITNIVFGDVNSAHHQSADIIAPSLKVNAFSDDKVVEGLEFDFAHSPQLEQLSERSQTHAHSTESASVASTPLSHQSHNKHSHYLMLVQWHPERIINAEQNSFSYKIRQNFVENIQSKIQ</sequence>
<dbReference type="PROSITE" id="PS51273">
    <property type="entry name" value="GATASE_TYPE_1"/>
    <property type="match status" value="1"/>
</dbReference>
<dbReference type="InterPro" id="IPR011697">
    <property type="entry name" value="Peptidase_C26"/>
</dbReference>
<dbReference type="Proteomes" id="UP000002875">
    <property type="component" value="Chromosome"/>
</dbReference>
<dbReference type="SUPFAM" id="SSF52317">
    <property type="entry name" value="Class I glutamine amidotransferase-like"/>
    <property type="match status" value="1"/>
</dbReference>
<dbReference type="RefSeq" id="WP_015027709.1">
    <property type="nucleotide sequence ID" value="NC_018748.1"/>
</dbReference>
<feature type="compositionally biased region" description="Polar residues" evidence="1">
    <location>
        <begin position="211"/>
        <end position="229"/>
    </location>
</feature>
<dbReference type="Pfam" id="PF07722">
    <property type="entry name" value="Peptidase_C26"/>
    <property type="match status" value="1"/>
</dbReference>
<organism evidence="2 3">
    <name type="scientific">Emticicia oligotrophica (strain DSM 17448 / CIP 109782 / MTCC 6937 / GPTSA100-15)</name>
    <dbReference type="NCBI Taxonomy" id="929562"/>
    <lineage>
        <taxon>Bacteria</taxon>
        <taxon>Pseudomonadati</taxon>
        <taxon>Bacteroidota</taxon>
        <taxon>Cytophagia</taxon>
        <taxon>Cytophagales</taxon>
        <taxon>Leadbetterellaceae</taxon>
        <taxon>Emticicia</taxon>
    </lineage>
</organism>
<dbReference type="Gene3D" id="3.40.50.880">
    <property type="match status" value="1"/>
</dbReference>